<accession>A0ABX1G3Q2</accession>
<keyword evidence="1" id="KW-0812">Transmembrane</keyword>
<dbReference type="EMBL" id="JAAWVT010000003">
    <property type="protein sequence ID" value="NKG20875.1"/>
    <property type="molecule type" value="Genomic_DNA"/>
</dbReference>
<feature type="transmembrane region" description="Helical" evidence="1">
    <location>
        <begin position="48"/>
        <end position="65"/>
    </location>
</feature>
<comment type="caution">
    <text evidence="2">The sequence shown here is derived from an EMBL/GenBank/DDBJ whole genome shotgun (WGS) entry which is preliminary data.</text>
</comment>
<evidence type="ECO:0000313" key="3">
    <source>
        <dbReference type="Proteomes" id="UP000746595"/>
    </source>
</evidence>
<reference evidence="2 3" key="1">
    <citation type="submission" date="2020-04" db="EMBL/GenBank/DDBJ databases">
        <title>Paeniglutamicibacter sp. ANT13_2, a novel actinomycete isolated from sediment in Antarctica.</title>
        <authorList>
            <person name="Sakdapetsiri C."/>
            <person name="Pinyakong O."/>
        </authorList>
    </citation>
    <scope>NUCLEOTIDE SEQUENCE [LARGE SCALE GENOMIC DNA]</scope>
    <source>
        <strain evidence="2 3">ANT13_2</strain>
    </source>
</reference>
<organism evidence="2 3">
    <name type="scientific">Paeniglutamicibacter terrestris</name>
    <dbReference type="NCBI Taxonomy" id="2723403"/>
    <lineage>
        <taxon>Bacteria</taxon>
        <taxon>Bacillati</taxon>
        <taxon>Actinomycetota</taxon>
        <taxon>Actinomycetes</taxon>
        <taxon>Micrococcales</taxon>
        <taxon>Micrococcaceae</taxon>
        <taxon>Paeniglutamicibacter</taxon>
    </lineage>
</organism>
<name>A0ABX1G3Q2_9MICC</name>
<dbReference type="Proteomes" id="UP000746595">
    <property type="component" value="Unassembled WGS sequence"/>
</dbReference>
<proteinExistence type="predicted"/>
<evidence type="ECO:0000313" key="2">
    <source>
        <dbReference type="EMBL" id="NKG20875.1"/>
    </source>
</evidence>
<sequence>MKHFNEEVELSESTMDLAAFEAERDRVCEDFGNREVAKQPGQLGRMEYLLVGFLLAVSFALVLLIQ</sequence>
<keyword evidence="3" id="KW-1185">Reference proteome</keyword>
<gene>
    <name evidence="2" type="ORF">HED64_09160</name>
</gene>
<dbReference type="RefSeq" id="WP_168151716.1">
    <property type="nucleotide sequence ID" value="NZ_JAAWVT010000003.1"/>
</dbReference>
<keyword evidence="1" id="KW-1133">Transmembrane helix</keyword>
<evidence type="ECO:0000256" key="1">
    <source>
        <dbReference type="SAM" id="Phobius"/>
    </source>
</evidence>
<protein>
    <submittedName>
        <fullName evidence="2">Uncharacterized protein</fullName>
    </submittedName>
</protein>
<keyword evidence="1" id="KW-0472">Membrane</keyword>